<organism evidence="1 2">
    <name type="scientific">Racocetra fulgida</name>
    <dbReference type="NCBI Taxonomy" id="60492"/>
    <lineage>
        <taxon>Eukaryota</taxon>
        <taxon>Fungi</taxon>
        <taxon>Fungi incertae sedis</taxon>
        <taxon>Mucoromycota</taxon>
        <taxon>Glomeromycotina</taxon>
        <taxon>Glomeromycetes</taxon>
        <taxon>Diversisporales</taxon>
        <taxon>Gigasporaceae</taxon>
        <taxon>Racocetra</taxon>
    </lineage>
</organism>
<dbReference type="AlphaFoldDB" id="A0A9N9NRM6"/>
<sequence length="91" mass="10604">SELQGYLDSWVKNNFYIKKIFKDADINITKQESESLNNPVNTLSLYKLIKRVIGSKPTNLKDFSKDKLNQFNSSSQEDDFIILDSNFNEKH</sequence>
<keyword evidence="2" id="KW-1185">Reference proteome</keyword>
<protein>
    <submittedName>
        <fullName evidence="1">5727_t:CDS:1</fullName>
    </submittedName>
</protein>
<proteinExistence type="predicted"/>
<gene>
    <name evidence="1" type="ORF">RFULGI_LOCUS14056</name>
</gene>
<dbReference type="Proteomes" id="UP000789396">
    <property type="component" value="Unassembled WGS sequence"/>
</dbReference>
<comment type="caution">
    <text evidence="1">The sequence shown here is derived from an EMBL/GenBank/DDBJ whole genome shotgun (WGS) entry which is preliminary data.</text>
</comment>
<dbReference type="EMBL" id="CAJVPZ010039429">
    <property type="protein sequence ID" value="CAG8757428.1"/>
    <property type="molecule type" value="Genomic_DNA"/>
</dbReference>
<feature type="non-terminal residue" evidence="1">
    <location>
        <position position="1"/>
    </location>
</feature>
<evidence type="ECO:0000313" key="1">
    <source>
        <dbReference type="EMBL" id="CAG8757428.1"/>
    </source>
</evidence>
<name>A0A9N9NRM6_9GLOM</name>
<evidence type="ECO:0000313" key="2">
    <source>
        <dbReference type="Proteomes" id="UP000789396"/>
    </source>
</evidence>
<reference evidence="1" key="1">
    <citation type="submission" date="2021-06" db="EMBL/GenBank/DDBJ databases">
        <authorList>
            <person name="Kallberg Y."/>
            <person name="Tangrot J."/>
            <person name="Rosling A."/>
        </authorList>
    </citation>
    <scope>NUCLEOTIDE SEQUENCE</scope>
    <source>
        <strain evidence="1">IN212</strain>
    </source>
</reference>
<accession>A0A9N9NRM6</accession>